<gene>
    <name evidence="1" type="ORF">PF66_00761</name>
</gene>
<dbReference type="Proteomes" id="UP000037931">
    <property type="component" value="Unassembled WGS sequence"/>
</dbReference>
<name>A0A0N0VKX5_9PSED</name>
<evidence type="ECO:0000313" key="1">
    <source>
        <dbReference type="EMBL" id="KPA93018.1"/>
    </source>
</evidence>
<dbReference type="EMBL" id="JSYZ01000002">
    <property type="protein sequence ID" value="KPA93018.1"/>
    <property type="molecule type" value="Genomic_DNA"/>
</dbReference>
<keyword evidence="2" id="KW-1185">Reference proteome</keyword>
<sequence>MGNQLYTCTLPARLSDGFFGRAIRLKVHMYMEMEGNILWLNKN</sequence>
<dbReference type="PATRIC" id="fig|50340.43.peg.2766"/>
<reference evidence="1 2" key="1">
    <citation type="journal article" date="2015" name="PLoS ONE">
        <title>Rice-Infecting Pseudomonas Genomes Are Highly Accessorized and Harbor Multiple Putative Virulence Mechanisms to Cause Sheath Brown Rot.</title>
        <authorList>
            <person name="Quibod I.L."/>
            <person name="Grande G."/>
            <person name="Oreiro E.G."/>
            <person name="Borja F.N."/>
            <person name="Dossa G.S."/>
            <person name="Mauleon R."/>
            <person name="Cruz C.V."/>
            <person name="Oliva R."/>
        </authorList>
    </citation>
    <scope>NUCLEOTIDE SEQUENCE [LARGE SCALE GENOMIC DNA]</scope>
    <source>
        <strain evidence="1 2">IRRI 6609</strain>
    </source>
</reference>
<proteinExistence type="predicted"/>
<comment type="caution">
    <text evidence="1">The sequence shown here is derived from an EMBL/GenBank/DDBJ whole genome shotgun (WGS) entry which is preliminary data.</text>
</comment>
<dbReference type="AlphaFoldDB" id="A0A0N0VKX5"/>
<protein>
    <submittedName>
        <fullName evidence="1">Uncharacterized protein</fullName>
    </submittedName>
</protein>
<evidence type="ECO:0000313" key="2">
    <source>
        <dbReference type="Proteomes" id="UP000037931"/>
    </source>
</evidence>
<accession>A0A0N0VKX5</accession>
<dbReference type="STRING" id="50340.PF66_00761"/>
<organism evidence="1 2">
    <name type="scientific">Pseudomonas asplenii</name>
    <dbReference type="NCBI Taxonomy" id="53407"/>
    <lineage>
        <taxon>Bacteria</taxon>
        <taxon>Pseudomonadati</taxon>
        <taxon>Pseudomonadota</taxon>
        <taxon>Gammaproteobacteria</taxon>
        <taxon>Pseudomonadales</taxon>
        <taxon>Pseudomonadaceae</taxon>
        <taxon>Pseudomonas</taxon>
    </lineage>
</organism>